<dbReference type="InterPro" id="IPR036058">
    <property type="entry name" value="Kazal_dom_sf"/>
</dbReference>
<dbReference type="PROSITE" id="PS51257">
    <property type="entry name" value="PROKAR_LIPOPROTEIN"/>
    <property type="match status" value="1"/>
</dbReference>
<evidence type="ECO:0000259" key="1">
    <source>
        <dbReference type="PROSITE" id="PS51465"/>
    </source>
</evidence>
<dbReference type="Proteomes" id="UP000265845">
    <property type="component" value="Unassembled WGS sequence"/>
</dbReference>
<dbReference type="PANTHER" id="PTHR21131">
    <property type="entry name" value="SERINE-TYPE ENDOPEPTIDASE INHIBITOR"/>
    <property type="match status" value="1"/>
</dbReference>
<dbReference type="SUPFAM" id="SSF100895">
    <property type="entry name" value="Kazal-type serine protease inhibitors"/>
    <property type="match status" value="1"/>
</dbReference>
<dbReference type="OrthoDB" id="9800302at2"/>
<dbReference type="Pfam" id="PF00050">
    <property type="entry name" value="Kazal_1"/>
    <property type="match status" value="1"/>
</dbReference>
<gene>
    <name evidence="2" type="ORF">D1222_10495</name>
</gene>
<dbReference type="SMART" id="SM00280">
    <property type="entry name" value="KAZAL"/>
    <property type="match status" value="1"/>
</dbReference>
<proteinExistence type="predicted"/>
<dbReference type="EMBL" id="QWGA01000007">
    <property type="protein sequence ID" value="RIJ28801.1"/>
    <property type="molecule type" value="Genomic_DNA"/>
</dbReference>
<sequence>MRLALLTASLFLLAACQPAPVPSDGGPSAPVPDRSRAEGEMCGGIAGLACAEGLYCEHSAGSCKRVADSAGTCVRRPEICTQQYDPVCGCDGKTYGNACTAAAAGVSIASQGECPAS</sequence>
<dbReference type="RefSeq" id="WP_119454223.1">
    <property type="nucleotide sequence ID" value="NZ_QWGA01000007.1"/>
</dbReference>
<dbReference type="CDD" id="cd00104">
    <property type="entry name" value="KAZAL_FS"/>
    <property type="match status" value="1"/>
</dbReference>
<dbReference type="PROSITE" id="PS51465">
    <property type="entry name" value="KAZAL_2"/>
    <property type="match status" value="1"/>
</dbReference>
<dbReference type="AlphaFoldDB" id="A0A399RE74"/>
<protein>
    <submittedName>
        <fullName evidence="2">Kazal domain-containing protein</fullName>
    </submittedName>
</protein>
<accession>A0A399RE74</accession>
<dbReference type="InterPro" id="IPR053265">
    <property type="entry name" value="Serpin"/>
</dbReference>
<dbReference type="InterPro" id="IPR002350">
    <property type="entry name" value="Kazal_dom"/>
</dbReference>
<comment type="caution">
    <text evidence="2">The sequence shown here is derived from an EMBL/GenBank/DDBJ whole genome shotgun (WGS) entry which is preliminary data.</text>
</comment>
<name>A0A399RE74_9PROT</name>
<organism evidence="2 3">
    <name type="scientific">Henriciella algicola</name>
    <dbReference type="NCBI Taxonomy" id="1608422"/>
    <lineage>
        <taxon>Bacteria</taxon>
        <taxon>Pseudomonadati</taxon>
        <taxon>Pseudomonadota</taxon>
        <taxon>Alphaproteobacteria</taxon>
        <taxon>Hyphomonadales</taxon>
        <taxon>Hyphomonadaceae</taxon>
        <taxon>Henriciella</taxon>
    </lineage>
</organism>
<evidence type="ECO:0000313" key="3">
    <source>
        <dbReference type="Proteomes" id="UP000265845"/>
    </source>
</evidence>
<reference evidence="2 3" key="1">
    <citation type="submission" date="2018-08" db="EMBL/GenBank/DDBJ databases">
        <title>Henriciella mobilis sp. nov., isolated from seawater.</title>
        <authorList>
            <person name="Cheng H."/>
            <person name="Wu Y.-H."/>
            <person name="Xu X.-W."/>
            <person name="Guo L.-L."/>
        </authorList>
    </citation>
    <scope>NUCLEOTIDE SEQUENCE [LARGE SCALE GENOMIC DNA]</scope>
    <source>
        <strain evidence="2 3">CCUG67844</strain>
    </source>
</reference>
<dbReference type="Gene3D" id="3.30.60.30">
    <property type="match status" value="1"/>
</dbReference>
<evidence type="ECO:0000313" key="2">
    <source>
        <dbReference type="EMBL" id="RIJ28801.1"/>
    </source>
</evidence>
<keyword evidence="3" id="KW-1185">Reference proteome</keyword>
<dbReference type="GO" id="GO:0005615">
    <property type="term" value="C:extracellular space"/>
    <property type="evidence" value="ECO:0007669"/>
    <property type="project" value="TreeGrafter"/>
</dbReference>
<dbReference type="PANTHER" id="PTHR21131:SF0">
    <property type="entry name" value="GEO10195P1-RELATED"/>
    <property type="match status" value="1"/>
</dbReference>
<feature type="domain" description="Kazal-like" evidence="1">
    <location>
        <begin position="67"/>
        <end position="116"/>
    </location>
</feature>